<dbReference type="InterPro" id="IPR036891">
    <property type="entry name" value="Signal_recog_part_SRP54_M_sf"/>
</dbReference>
<feature type="region of interest" description="Disordered" evidence="12">
    <location>
        <begin position="503"/>
        <end position="534"/>
    </location>
</feature>
<dbReference type="HAMAP" id="MF_00306">
    <property type="entry name" value="SRP54"/>
    <property type="match status" value="1"/>
</dbReference>
<comment type="catalytic activity">
    <reaction evidence="11">
        <text>GTP + H2O = GDP + phosphate + H(+)</text>
        <dbReference type="Rhea" id="RHEA:19669"/>
        <dbReference type="ChEBI" id="CHEBI:15377"/>
        <dbReference type="ChEBI" id="CHEBI:15378"/>
        <dbReference type="ChEBI" id="CHEBI:37565"/>
        <dbReference type="ChEBI" id="CHEBI:43474"/>
        <dbReference type="ChEBI" id="CHEBI:58189"/>
        <dbReference type="EC" id="3.6.5.4"/>
    </reaction>
    <physiologicalReaction direction="left-to-right" evidence="11">
        <dbReference type="Rhea" id="RHEA:19670"/>
    </physiologicalReaction>
</comment>
<dbReference type="SMART" id="SM00382">
    <property type="entry name" value="AAA"/>
    <property type="match status" value="1"/>
</dbReference>
<evidence type="ECO:0000256" key="10">
    <source>
        <dbReference type="ARBA" id="ARBA00035672"/>
    </source>
</evidence>
<evidence type="ECO:0000256" key="1">
    <source>
        <dbReference type="ARBA" id="ARBA00004496"/>
    </source>
</evidence>
<organism evidence="14">
    <name type="scientific">Chlamydomonas leiostraca</name>
    <dbReference type="NCBI Taxonomy" id="1034604"/>
    <lineage>
        <taxon>Eukaryota</taxon>
        <taxon>Viridiplantae</taxon>
        <taxon>Chlorophyta</taxon>
        <taxon>core chlorophytes</taxon>
        <taxon>Chlorophyceae</taxon>
        <taxon>CS clade</taxon>
        <taxon>Chlamydomonadales</taxon>
        <taxon>Chlamydomonadaceae</taxon>
        <taxon>Chlamydomonas</taxon>
    </lineage>
</organism>
<dbReference type="SUPFAM" id="SSF47446">
    <property type="entry name" value="Signal peptide-binding domain"/>
    <property type="match status" value="1"/>
</dbReference>
<dbReference type="Gene3D" id="3.40.50.300">
    <property type="entry name" value="P-loop containing nucleotide triphosphate hydrolases"/>
    <property type="match status" value="1"/>
</dbReference>
<dbReference type="SMART" id="SM00962">
    <property type="entry name" value="SRP54"/>
    <property type="match status" value="1"/>
</dbReference>
<dbReference type="GO" id="GO:0005525">
    <property type="term" value="F:GTP binding"/>
    <property type="evidence" value="ECO:0007669"/>
    <property type="project" value="UniProtKB-KW"/>
</dbReference>
<feature type="domain" description="SRP54-type proteins GTP-binding" evidence="13">
    <location>
        <begin position="316"/>
        <end position="329"/>
    </location>
</feature>
<keyword evidence="3" id="KW-0963">Cytoplasm</keyword>
<dbReference type="Pfam" id="PF02881">
    <property type="entry name" value="SRP54_N"/>
    <property type="match status" value="1"/>
</dbReference>
<dbReference type="SUPFAM" id="SSF47364">
    <property type="entry name" value="Domain of the SRP/SRP receptor G-proteins"/>
    <property type="match status" value="1"/>
</dbReference>
<evidence type="ECO:0000256" key="9">
    <source>
        <dbReference type="ARBA" id="ARBA00023274"/>
    </source>
</evidence>
<dbReference type="EMBL" id="HBFB01016819">
    <property type="protein sequence ID" value="CAD8680124.1"/>
    <property type="molecule type" value="Transcribed_RNA"/>
</dbReference>
<dbReference type="CDD" id="cd18539">
    <property type="entry name" value="SRP_G"/>
    <property type="match status" value="1"/>
</dbReference>
<gene>
    <name evidence="14" type="ORF">CLEI1391_LOCUS9408</name>
</gene>
<keyword evidence="9" id="KW-0687">Ribonucleoprotein</keyword>
<dbReference type="Gene3D" id="1.20.120.140">
    <property type="entry name" value="Signal recognition particle SRP54, nucleotide-binding domain"/>
    <property type="match status" value="1"/>
</dbReference>
<protein>
    <recommendedName>
        <fullName evidence="10">signal-recognition-particle GTPase</fullName>
        <ecNumber evidence="10">3.6.5.4</ecNumber>
    </recommendedName>
</protein>
<dbReference type="FunFam" id="3.40.50.300:FF:000022">
    <property type="entry name" value="Signal recognition particle 54 kDa subunit"/>
    <property type="match status" value="1"/>
</dbReference>
<comment type="similarity">
    <text evidence="2">Belongs to the GTP-binding SRP family. SRP54 subfamily.</text>
</comment>
<dbReference type="GO" id="GO:0008312">
    <property type="term" value="F:7S RNA binding"/>
    <property type="evidence" value="ECO:0007669"/>
    <property type="project" value="InterPro"/>
</dbReference>
<dbReference type="Pfam" id="PF00448">
    <property type="entry name" value="SRP54"/>
    <property type="match status" value="1"/>
</dbReference>
<dbReference type="InterPro" id="IPR003593">
    <property type="entry name" value="AAA+_ATPase"/>
</dbReference>
<accession>A0A7S0RLG4</accession>
<keyword evidence="7" id="KW-0342">GTP-binding</keyword>
<keyword evidence="4" id="KW-0547">Nucleotide-binding</keyword>
<keyword evidence="6" id="KW-0694">RNA-binding</keyword>
<proteinExistence type="inferred from homology"/>
<evidence type="ECO:0000256" key="6">
    <source>
        <dbReference type="ARBA" id="ARBA00022884"/>
    </source>
</evidence>
<dbReference type="InterPro" id="IPR013822">
    <property type="entry name" value="Signal_recog_particl_SRP54_hlx"/>
</dbReference>
<keyword evidence="5" id="KW-0378">Hydrolase</keyword>
<sequence length="534" mass="58579">MQALGSGRIAHRNVCSRPVRAVAFAPFTASGPVRVCRGRAGRVVQTRAAMFDSLSRSMERARKMIGNNDKLTSENIKDPLKEIRRALLEADVSLPVVRRFIKKVEEKALGQKVIDGVSPDTQFVKVVADELVELMGSRGSKDLNQGFPQVILMAGLQGVGKTTACGKLALYLLKQKKSVMMVATDVYRPAAIDQLQKLGKAIDVPVFEMGTGANPVDIARAGVAEARARKVDAVIVDTAGRLQVDADMMGELRNIKAAIRPTDTLLVVDAMTGQEAAGLVKAFNDQVDISGAILTKMDGDARGGAALSVREVSGKPIKFVGVGEKMESLEPFYPERMASRILGMGDVLTLYEKAETMVKKEEAEEQMRRMMANKFDFNDFLAQWKTVNNMGGLQLMKLMPGMNKISEKQLYEAEKQFKAYEAMINAMEDEEKSNPDLLAKSPAKRRRIAQASGRTEGEVAELMAKFTQMRAQMLNMGRMMQLSTAEGQANEKVMRELVESATRRVADGKVRRKREKPAVPEKTAKGFGAVASKK</sequence>
<dbReference type="SUPFAM" id="SSF52540">
    <property type="entry name" value="P-loop containing nucleoside triphosphate hydrolases"/>
    <property type="match status" value="1"/>
</dbReference>
<dbReference type="InterPro" id="IPR004125">
    <property type="entry name" value="Signal_recog_particle_SRP54_M"/>
</dbReference>
<evidence type="ECO:0000256" key="8">
    <source>
        <dbReference type="ARBA" id="ARBA00023135"/>
    </source>
</evidence>
<dbReference type="InterPro" id="IPR022941">
    <property type="entry name" value="SRP54"/>
</dbReference>
<evidence type="ECO:0000256" key="7">
    <source>
        <dbReference type="ARBA" id="ARBA00023134"/>
    </source>
</evidence>
<dbReference type="PANTHER" id="PTHR11564">
    <property type="entry name" value="SIGNAL RECOGNITION PARTICLE 54K PROTEIN SRP54"/>
    <property type="match status" value="1"/>
</dbReference>
<dbReference type="GO" id="GO:0003924">
    <property type="term" value="F:GTPase activity"/>
    <property type="evidence" value="ECO:0007669"/>
    <property type="project" value="InterPro"/>
</dbReference>
<dbReference type="PANTHER" id="PTHR11564:SF5">
    <property type="entry name" value="SIGNAL RECOGNITION PARTICLE SUBUNIT SRP54"/>
    <property type="match status" value="1"/>
</dbReference>
<comment type="subcellular location">
    <subcellularLocation>
        <location evidence="1">Cytoplasm</location>
    </subcellularLocation>
</comment>
<evidence type="ECO:0000256" key="11">
    <source>
        <dbReference type="ARBA" id="ARBA00048157"/>
    </source>
</evidence>
<dbReference type="InterPro" id="IPR000897">
    <property type="entry name" value="SRP54_GTPase_dom"/>
</dbReference>
<dbReference type="AlphaFoldDB" id="A0A7S0RLG4"/>
<evidence type="ECO:0000256" key="4">
    <source>
        <dbReference type="ARBA" id="ARBA00022741"/>
    </source>
</evidence>
<evidence type="ECO:0000259" key="13">
    <source>
        <dbReference type="PROSITE" id="PS00300"/>
    </source>
</evidence>
<evidence type="ECO:0000256" key="3">
    <source>
        <dbReference type="ARBA" id="ARBA00022490"/>
    </source>
</evidence>
<keyword evidence="8" id="KW-0733">Signal recognition particle</keyword>
<dbReference type="Gene3D" id="1.10.260.30">
    <property type="entry name" value="Signal recognition particle, SRP54 subunit, M-domain"/>
    <property type="match status" value="1"/>
</dbReference>
<dbReference type="InterPro" id="IPR042101">
    <property type="entry name" value="SRP54_N_sf"/>
</dbReference>
<dbReference type="InterPro" id="IPR027417">
    <property type="entry name" value="P-loop_NTPase"/>
</dbReference>
<dbReference type="GO" id="GO:0005786">
    <property type="term" value="C:signal recognition particle, endoplasmic reticulum targeting"/>
    <property type="evidence" value="ECO:0007669"/>
    <property type="project" value="UniProtKB-KW"/>
</dbReference>
<evidence type="ECO:0000256" key="12">
    <source>
        <dbReference type="SAM" id="MobiDB-lite"/>
    </source>
</evidence>
<dbReference type="InterPro" id="IPR004780">
    <property type="entry name" value="SRP"/>
</dbReference>
<reference evidence="14" key="1">
    <citation type="submission" date="2021-01" db="EMBL/GenBank/DDBJ databases">
        <authorList>
            <person name="Corre E."/>
            <person name="Pelletier E."/>
            <person name="Niang G."/>
            <person name="Scheremetjew M."/>
            <person name="Finn R."/>
            <person name="Kale V."/>
            <person name="Holt S."/>
            <person name="Cochrane G."/>
            <person name="Meng A."/>
            <person name="Brown T."/>
            <person name="Cohen L."/>
        </authorList>
    </citation>
    <scope>NUCLEOTIDE SEQUENCE</scope>
    <source>
        <strain evidence="14">SAG 11-49</strain>
    </source>
</reference>
<name>A0A7S0RLG4_9CHLO</name>
<dbReference type="EC" id="3.6.5.4" evidence="10"/>
<evidence type="ECO:0000256" key="2">
    <source>
        <dbReference type="ARBA" id="ARBA00005450"/>
    </source>
</evidence>
<dbReference type="InterPro" id="IPR036225">
    <property type="entry name" value="SRP/SRP_N"/>
</dbReference>
<dbReference type="NCBIfam" id="TIGR00959">
    <property type="entry name" value="ffh"/>
    <property type="match status" value="1"/>
</dbReference>
<dbReference type="Pfam" id="PF02978">
    <property type="entry name" value="SRP_SPB"/>
    <property type="match status" value="1"/>
</dbReference>
<evidence type="ECO:0000256" key="5">
    <source>
        <dbReference type="ARBA" id="ARBA00022801"/>
    </source>
</evidence>
<evidence type="ECO:0000313" key="14">
    <source>
        <dbReference type="EMBL" id="CAD8680124.1"/>
    </source>
</evidence>
<dbReference type="SMART" id="SM00963">
    <property type="entry name" value="SRP54_N"/>
    <property type="match status" value="1"/>
</dbReference>
<dbReference type="PROSITE" id="PS00300">
    <property type="entry name" value="SRP54"/>
    <property type="match status" value="1"/>
</dbReference>
<dbReference type="GO" id="GO:0006614">
    <property type="term" value="P:SRP-dependent cotranslational protein targeting to membrane"/>
    <property type="evidence" value="ECO:0007669"/>
    <property type="project" value="InterPro"/>
</dbReference>